<sequence length="5620" mass="581451">MRPTRVFLVQLLVLLSLSSFAQTYYSQGTNNFSIVSNWNTAIDGSGSSPASIGAFDYVIQDGHTITLNNSYTINSLIVGNGTSGSLVLSDNNNRTLTISGGLTINNGASVIANGAFNRTATLNVGGNIAVNGTLDLFDDANSIANLVLNGGVVQTLSGTPSLIELNSLTINTGTTLTLGDQTVRVMSAFTNNGTFNPGTSTIDYAGGTQAISVSNFYNLHNTGAGTKTIASNLSIGGNVSINAGGTVTWNASANRTYQVTGNFTVESGSSFLNGTSNTSNTLTVGGDVIVTNGNFDLYFDGNSICNLEFSGNVTHNLIGSPSSAELSNFIMLDNSGIVNSGFGFTAVLGVTLGVNTQWIANSHNYFVGGNWSNSGTFTAGGSTVYLEGGTQTVSNTETFHNLIVSGTGTVTKTFSGAVNVTGDLEMAGTNSVTINTSINNLAVTGNFLVSATAGTHTISHTSGKTTVTGNLDLNGGSIFRVDGDIEVLGNTSISNSSTFRIGAATASRIITLGGDLTISAGSLIDVTNITAVHTLIVKGSIVQSGTFDLYTDANSYCDLFFDTNVVHQISGTPTLTDLANVTLNASSGSVNTSIGLPITLNLTIGASSDFITNANTIDINGSLVNNGTLTATNGTLNVAGDWTNSGTFTNTGSTVNLDGGNQTVNNAENFNQLVISATFGSTKNFSGNVSVGGNLEISGTNNVTISASSFQIAVTGNLLVTATAGTHTLTHTSGKTTVTGNFTPNGGSTFRIDGDFEVTGTSTISNASTVLIGVAATARTLTFTGDVIINSGNTFSVNTPNVTHSVLFNEDVTINGIFDMYFDADSRAVVYMNSNVAHTFSGTPGATPQFNDLVLNATSNTTTLGYAIDIQGSVTIENASTLALGTFTHTVTGNWTVNTGGVTTVGTSTVQFNRNNFIQLVQGTGTASFYNLTFNGGGANAKRVETTVSVSNLLLVANSSTFQIGGTAGQNRTLNVNNVQVDAGSTFTVGAADAIHSITLTGSITQNGTFDLYSSATRYANVTVSGLSVHSLTGTPTLTEFHDITLATSSLELLAGFNFSVLGNIIINDGAEFDVNSRVITTAGNTTINANGELSIGAGGQFLVANTRVITNQGRLRVVGASGNRAIISRNTSGNYTIVQNGASAEIFAQHYEFQYLGSGGLTISAGTINSTNNFSNGLFANGTGNHYLDLTGLNIGAGITANEIQFDAGPTYNIRRTSGTGTFTVSDASGTLAGENFDQDNANPGTLIVWTFPGLTFYSQGTGLFSTLTNWNKSAGGGGANPVAGDLTSGLAVFVVQNGHTVTVDQDINVLRITVGSGSAAGLVIGNNTTARALVIQELLGVSANGTVSIGNFTATHTLSLNGNLQNNGSINFRPTSVRVCNLTVTGTDARVSGSVAPVLNDLILTSTKNLTAQVALDIDGNVSIADGATFNDGNFTHTVAGNWSEAGTGQLSGGGTIQFNSTTSQNISTTATFNNLTVNGGGVLTLGANLTINGNFSVSNNSIVTTITNQNLRGDFSVANGSVFSASSGTFTFDGANVQNINLNNSSFFGVAFSNGGVNAKTLTGAISSPYIASLFTVNTGATVAGDATIQIGNGINLAGTSNLSGSVTITGGNINDSNDNTLSLGTAELTIAGNVSLLSGKSLSINNNLSITSGTFVLQSGSSITDTGHAFSISNGAAIQLEGTDNFPTGFASYSFGATSTTRFRNTAAQTVRGGHTYGNVSLDGTAAHVKTLESSIEIEGTLTLNSNVTFNLNTHTITVGGNLTGGSGTINGNGNLILDADDLNQTISAGTYSFNNFTITQGLPTATRTKAIQANITLTGSFNASNPGGANSVLLVIDPDAFHITGGAGSSFILGPYVRYNTSAGTGAGSFRTAMATFTSVSLDPESRIRYDLNGNQDLADGFAYGILQFENNGNKSAFAGLDINGRIERTGGNPVFVDGGFTHTVAGDFALTTAYYPLPTGTIVLDGVNQNVSASNFNNLTVSNSGTASLIGNINLLGNFTVSDGAIFDASTYNINLDGNWVNGGSGQYIQTTGTVTFDGTSANQTISSNGNSYFGALNINKTNASFRTVTALTDLDINRSVTLAQDNATFDFSNVTLSLGDNWTANTGTTIISTGSTMAFDGPDLQSIRQEGAGSFNNISFSNAGIKRFRDDTDNLIDIDGDVTITASTVDASWDGTYFANLTVGGNWINDGSFNHTNRTLTFDGANQSISSSNFGNVVFAGTGTKTLDGNISLANSLTINASSTLDVSASNYGITLGGNWNNNGTFVPNTGTVTFNGSTSTINPGGTGAGKVFYNVDINNSTGVIVLGGDIDIDNNLIISSGTFRTNTFDVYLAGSLSNTGGAFDQNNAASQITLNASSGSPTINSGGSTLRDIFFEAPGIVYSLANNLTIANSHSITLNGGTFNLSGYTLSFTGNATANRLIINTGTTLDIDAGAQVLLANNNNLLNNGGTLRIVGVDGNPAILGTSSTTGYTVTQTSGIIEAEYYLIQSTISTGVTISGGTIDATHNFSNGTFSGGAGSQYLTLTGLNFTDFSVDNVSFNVGPSFNVARTSGTGSITFTDANGGLAGESYDNDDANPGTLILWTFPDGFFWVGADGTDNTDWHRPANWFSNTVPSNPANDIVYLNHDQLAGAYTVSIKTANATPRRVILDAQGGAAITLEVTGGFDLNLNENLIIGVGTTVTVTDANSLINVGTSWSNLGTFNPGSGTVVFTGTSGINTINAGTTAGRAFNNLTINGGATYNLASNIDVNGKLLISNGTLDATSDNYDIYLSGNWEVSGTGSFTPRAADVFLDQSIAGIQTISGGTFYNLETLAAAALSTKLLASNISISRRLTLGTNTAIDAGSNSIQVAENWVNNASTTAFIQTGAGSVTFNGVNQTIDNGSFVTTFNTLVFGGTGTKTFNQPSVVNGDFLVSSGVGTVNFGVHQISGAGGSNTFTVAGNATVQLRGINNFPSGFETISIAPNSTFEYIADINQNIFATTYGNLRLRRATSATTTKTALGHLEVTGTLTLNDATTTLDMATNDANLTLTGSINAATGSNINWGTGNSTLIHVGTNDICDPGSSSWCMDADITTYNNMILGGQRAKVLNSNLSITGSITVQSGVTLNMQGFTITGDGTGIFTLSGGSNLNTAVASPSIAYPTGFTYSIDPTSTTDLNSAAGVNQILFSGVTYGNLYFSNAKTVTSDGVANLNVDGLWDTESATYIDNGRNISVAGPTISIANYTPSSSSILLTLDGVAQTIRATTPAVNVTALTIPTIVFAGSGTKTLGDGNDIITIQGNLTVNSGVTVNTARDITMNGAAFANNNGTFNHTANLFTFDKATAQSINPGANNSFNNVAFSGAGVKTFSANGVDVNGSFTINTGSSVSMGALTHTIAGTVTNNSTWTTAAANIEFDGGNQTITTPSFVANNVTISGTGTKTMTSTWSVNDLTITSSTLNTGAGPYNITLTGSWTNSGGGFTANGNTVNFNGVGGTETITTGGSSFNFVNFAPSVATSYTLQSATTTVTRDMTIGANATVDLNSNRLNLGTNVAGGKTYSVAGTLEVDENATLSFDNRTSQCVLNVTGTLRLVGTSGNVATITRHQTGVAGAETQINITTGTIEARFYLIEYLSDAGMDVQSTATLHATNNFSDGTWSNIRTNAGIKRYLTLNADATGVNTIANVVFNFSGTPTQGTHFNVRRAASAIGTITFVPDITGNLGDFNFEDDGEGIVAAITGKLVWPGVTSVTWIGNVSTDWHNANNWSPATIPTTTITANIPAGSPNNPIISTSDAECKSLLISNGQLSVQNGHDLEVNGDVTIGTGTSVAVLAISNSGTLITVNGSWTKGTNGVFNNGSGTVEFITGTGSSVITPGTAAFYNLVVNNTSTEFILVGSTINVSGSLTINNGTLTPSTNNYTINLDGNLTNNGVFTTSTVGKVILNGGLQNITNGTFYNLDVAGTSDKNFYGNATIQGALTVYSSLVADGGSILDMNGNVLIQAGASFEDGGNTHLFGGTAWTGTGTYTGTGAIEFDRAGTQTLNASNLNSLVVNNQGGVFTLAGDVTLTGDVTLKAGINYANFQEYQITSSNGQGTFTLENAEEIWIFGANNFPSGFAFYDLQTDSRVSYRGTSDQTIYPTNYARLDMRNSNVKTLGGDILVSQDLAFSTATLDVSPSNYSINISGNWNNNGGGTFIPRGGEVIFEEAANQSIFVAVTSTNPFNRITLNKTSGQVSTNSALTLAGTLRVNDGTFTANGRTITVGGDLIVIDGTIANSGWYIFNKPTGTVNLQTNASIFNNITFDGASTEFVIVDELNAYGNFYLDNGILNGNGKALQLGNGADAVSISGILQLGDGGSLRLGDNTTLTVNASGTIEIIGSSVNPAIVSRNATNFGRYAFQVNGMIKARNYLFEYFDQNGIVISSTATIDATDNFSDGTFTNGAGNGYMLRIENTQNLTGANRIENVNFPVAPGGSSANVVKLAAGSGTLEFYNATGVFAGESFDNDPNNLIDWTGPVTLTWDGSLNTNWFVADNWTASSGPNIVPTGAENVIIASSVNQPLISVDGALVANLTINSGATLTISTSDANQDLTVNGDITISGTLISSSSDDIIEVIGSWQKNTSGTVSLNGLVKLTGTGGTKSINNGSNAFRDLEIDASTSYQLSANTTILGNLTITAGSMDVSNANRTLTIGGDFINSGTFESKNGKVIFNSSSGTKTISVGTSSNFYDVDINGDATFNLGTTTSIRRNLNIIQGTLSLNGQELSVGSTGSPFISVSGTLDVDANAILRLGNAVPLTVNSGGTLRLVGDDDDNQARITRISTGNYSLTVNSGGTIAAQYYLVEYTNVNGVYIKSGAAIDATNNLSNGTYASGFTGGRFIQLENDLNGGTGITINNVTFGTGPAYNITRTTGLGTLLVFDAEGALGNYLFEQDDEATPSAVSGLVEWDYTFPLLSWTGNVSTDFTDPDNWSPVLMPSSTTNLIIPDVSSASNNFPRIDATSGDVESRNLTVLTGGVITLADNANLTMAGEFNNAGTVTVSPGSSSLITVASQWSNTGTFTAGASTVEFTAATGFVTITTGGNNFNNLSLNGTATFRPSTSMTVSNHFTLSAGTFDVTSNNYQLNVGGDFTNNATFVPRQGTVVFNKVGGIQTITAGTTSGKEFYNLTKSTGSTSTLVLGTDLDINNNLSVQAGSMNGGNNTIYIAGNWSFTSTANSTSTNVEFDGSVSKTFTNFQLPQFVNVRINKTGGANLILNNPLQVNGTLDLTSGDIVLGSRNVNFADAAFSINASQSSYIQADGSGTVRKYFTSAPAATFLFPVGDASNYTPFTFTLNSGTLAGGANVTVNVKNAAHPTIATITPATIIYLNRYWSVNQTGITNPNYDLSAQYLDSDVQPDISAEANLVVAKYSTNTSPNWTKGGGVLDASNTIFWAGVTSFSDITGVGEEEALPIQLEYFRASLDGEVVELSWRTQTETNNDYFTIERSQNGLEYQELGYLEGSGTTRSAVDYAFTDASPMAGISYYRLKQTDYNGAFEYSPVVKITNYSDMAISLAMYPNPAQSETVYLKMGGLAKGQLVDILVYDTFGKKVWEQQGTVEEVSGEFSADINVRPFKSGVYIVRILTERGQMVQKLTVK</sequence>
<dbReference type="InterPro" id="IPR006626">
    <property type="entry name" value="PbH1"/>
</dbReference>
<dbReference type="RefSeq" id="WP_320004778.1">
    <property type="nucleotide sequence ID" value="NZ_JAUHJS010000006.1"/>
</dbReference>
<proteinExistence type="predicted"/>
<feature type="domain" description="Secretion system C-terminal sorting" evidence="2">
    <location>
        <begin position="5539"/>
        <end position="5619"/>
    </location>
</feature>
<keyword evidence="1" id="KW-0732">Signal</keyword>
<dbReference type="SMART" id="SM00710">
    <property type="entry name" value="PbH1"/>
    <property type="match status" value="18"/>
</dbReference>
<dbReference type="Proteomes" id="UP001168552">
    <property type="component" value="Unassembled WGS sequence"/>
</dbReference>
<evidence type="ECO:0000313" key="4">
    <source>
        <dbReference type="Proteomes" id="UP001168552"/>
    </source>
</evidence>
<gene>
    <name evidence="3" type="ORF">QWY31_12065</name>
</gene>
<comment type="caution">
    <text evidence="3">The sequence shown here is derived from an EMBL/GenBank/DDBJ whole genome shotgun (WGS) entry which is preliminary data.</text>
</comment>
<reference evidence="3" key="1">
    <citation type="submission" date="2023-06" db="EMBL/GenBank/DDBJ databases">
        <title>Cytophagales bacterium Strain LB-30, isolated from soil.</title>
        <authorList>
            <person name="Liu B."/>
        </authorList>
    </citation>
    <scope>NUCLEOTIDE SEQUENCE</scope>
    <source>
        <strain evidence="3">LB-30</strain>
    </source>
</reference>
<evidence type="ECO:0000313" key="3">
    <source>
        <dbReference type="EMBL" id="MDN4166242.1"/>
    </source>
</evidence>
<dbReference type="InterPro" id="IPR026444">
    <property type="entry name" value="Secre_tail"/>
</dbReference>
<name>A0ABT8F6X8_9BACT</name>
<dbReference type="NCBIfam" id="TIGR04183">
    <property type="entry name" value="Por_Secre_tail"/>
    <property type="match status" value="1"/>
</dbReference>
<keyword evidence="4" id="KW-1185">Reference proteome</keyword>
<organism evidence="3 4">
    <name type="scientific">Shiella aurantiaca</name>
    <dbReference type="NCBI Taxonomy" id="3058365"/>
    <lineage>
        <taxon>Bacteria</taxon>
        <taxon>Pseudomonadati</taxon>
        <taxon>Bacteroidota</taxon>
        <taxon>Cytophagia</taxon>
        <taxon>Cytophagales</taxon>
        <taxon>Shiellaceae</taxon>
        <taxon>Shiella</taxon>
    </lineage>
</organism>
<accession>A0ABT8F6X8</accession>
<protein>
    <submittedName>
        <fullName evidence="3">T9SS type A sorting domain-containing protein</fullName>
    </submittedName>
</protein>
<dbReference type="EMBL" id="JAUHJS010000006">
    <property type="protein sequence ID" value="MDN4166242.1"/>
    <property type="molecule type" value="Genomic_DNA"/>
</dbReference>
<evidence type="ECO:0000259" key="2">
    <source>
        <dbReference type="Pfam" id="PF18962"/>
    </source>
</evidence>
<dbReference type="Pfam" id="PF18962">
    <property type="entry name" value="Por_Secre_tail"/>
    <property type="match status" value="1"/>
</dbReference>
<feature type="chain" id="PRO_5047335164" evidence="1">
    <location>
        <begin position="22"/>
        <end position="5620"/>
    </location>
</feature>
<feature type="signal peptide" evidence="1">
    <location>
        <begin position="1"/>
        <end position="21"/>
    </location>
</feature>
<evidence type="ECO:0000256" key="1">
    <source>
        <dbReference type="SAM" id="SignalP"/>
    </source>
</evidence>